<dbReference type="InterPro" id="IPR029063">
    <property type="entry name" value="SAM-dependent_MTases_sf"/>
</dbReference>
<keyword evidence="1" id="KW-0489">Methyltransferase</keyword>
<keyword evidence="2" id="KW-1185">Reference proteome</keyword>
<gene>
    <name evidence="1" type="ORF">SM757_28965</name>
</gene>
<dbReference type="CDD" id="cd02440">
    <property type="entry name" value="AdoMet_MTases"/>
    <property type="match status" value="1"/>
</dbReference>
<dbReference type="Proteomes" id="UP001293718">
    <property type="component" value="Unassembled WGS sequence"/>
</dbReference>
<protein>
    <submittedName>
        <fullName evidence="1">Class I SAM-dependent methyltransferase</fullName>
        <ecNumber evidence="1">2.1.1.-</ecNumber>
    </submittedName>
</protein>
<dbReference type="EC" id="2.1.1.-" evidence="1"/>
<evidence type="ECO:0000313" key="1">
    <source>
        <dbReference type="EMBL" id="MDZ5460618.1"/>
    </source>
</evidence>
<organism evidence="1 2">
    <name type="scientific">Azohydromonas lata</name>
    <dbReference type="NCBI Taxonomy" id="45677"/>
    <lineage>
        <taxon>Bacteria</taxon>
        <taxon>Pseudomonadati</taxon>
        <taxon>Pseudomonadota</taxon>
        <taxon>Betaproteobacteria</taxon>
        <taxon>Burkholderiales</taxon>
        <taxon>Sphaerotilaceae</taxon>
        <taxon>Azohydromonas</taxon>
    </lineage>
</organism>
<comment type="caution">
    <text evidence="1">The sequence shown here is derived from an EMBL/GenBank/DDBJ whole genome shotgun (WGS) entry which is preliminary data.</text>
</comment>
<keyword evidence="1" id="KW-0808">Transferase</keyword>
<dbReference type="Gene3D" id="3.40.50.150">
    <property type="entry name" value="Vaccinia Virus protein VP39"/>
    <property type="match status" value="1"/>
</dbReference>
<dbReference type="Pfam" id="PF13489">
    <property type="entry name" value="Methyltransf_23"/>
    <property type="match status" value="1"/>
</dbReference>
<dbReference type="GO" id="GO:0008168">
    <property type="term" value="F:methyltransferase activity"/>
    <property type="evidence" value="ECO:0007669"/>
    <property type="project" value="UniProtKB-KW"/>
</dbReference>
<dbReference type="GO" id="GO:0032259">
    <property type="term" value="P:methylation"/>
    <property type="evidence" value="ECO:0007669"/>
    <property type="project" value="UniProtKB-KW"/>
</dbReference>
<reference evidence="1 2" key="1">
    <citation type="submission" date="2023-11" db="EMBL/GenBank/DDBJ databases">
        <title>Draft genome of Azohydromonas lata strain H1 (DSM1123), a polyhydroxyalkanoate producer.</title>
        <authorList>
            <person name="Traversa D."/>
            <person name="D'Addabbo P."/>
            <person name="Pazzani C."/>
            <person name="Manzari C."/>
            <person name="Chiara M."/>
            <person name="Scrascia M."/>
        </authorList>
    </citation>
    <scope>NUCLEOTIDE SEQUENCE [LARGE SCALE GENOMIC DNA]</scope>
    <source>
        <strain evidence="1 2">H1</strain>
    </source>
</reference>
<dbReference type="SUPFAM" id="SSF53335">
    <property type="entry name" value="S-adenosyl-L-methionine-dependent methyltransferases"/>
    <property type="match status" value="1"/>
</dbReference>
<proteinExistence type="predicted"/>
<sequence length="223" mass="25096">MKQTPAHLVVNQELLSLIPEDAQRVVEIGCMLGAMAQSYRATHPAAEYVGVDIDPDYARAAAQHCTRALAGDIEQLAPEVFDSLFPSDCWIFGDCLEHLRDPWALLRRIRGRISPQGCLLTCIPNAQHWTVQWRLASGQFRYEDNGLMDRTHIRWFTRITMLEMFQAAGWAVEQGLTRNLPYTPLQDGVLAGIRAMAQASGMDPELAVQDAQPFQYVFKLRPA</sequence>
<evidence type="ECO:0000313" key="2">
    <source>
        <dbReference type="Proteomes" id="UP001293718"/>
    </source>
</evidence>
<accession>A0ABU5INZ3</accession>
<dbReference type="EMBL" id="JAXOJX010000075">
    <property type="protein sequence ID" value="MDZ5460618.1"/>
    <property type="molecule type" value="Genomic_DNA"/>
</dbReference>
<dbReference type="RefSeq" id="WP_322468024.1">
    <property type="nucleotide sequence ID" value="NZ_JAXOJX010000075.1"/>
</dbReference>
<name>A0ABU5INZ3_9BURK</name>